<protein>
    <recommendedName>
        <fullName evidence="20">Very low-density lipoprotein receptor</fullName>
    </recommendedName>
</protein>
<evidence type="ECO:0000256" key="1">
    <source>
        <dbReference type="ARBA" id="ARBA00004251"/>
    </source>
</evidence>
<dbReference type="SMART" id="SM00192">
    <property type="entry name" value="LDLa"/>
    <property type="match status" value="5"/>
</dbReference>
<keyword evidence="10 13" id="KW-1015">Disulfide bond</keyword>
<feature type="disulfide bond" evidence="13">
    <location>
        <begin position="268"/>
        <end position="283"/>
    </location>
</feature>
<keyword evidence="4" id="KW-0254">Endocytosis</keyword>
<feature type="disulfide bond" evidence="13">
    <location>
        <begin position="249"/>
        <end position="261"/>
    </location>
</feature>
<feature type="domain" description="EGF-like" evidence="17">
    <location>
        <begin position="327"/>
        <end position="363"/>
    </location>
</feature>
<dbReference type="InterPro" id="IPR000033">
    <property type="entry name" value="LDLR_classB_rpt"/>
</dbReference>
<keyword evidence="5 15" id="KW-0812">Transmembrane</keyword>
<keyword evidence="11" id="KW-0675">Receptor</keyword>
<dbReference type="Gene3D" id="2.10.25.10">
    <property type="entry name" value="Laminin"/>
    <property type="match status" value="2"/>
</dbReference>
<feature type="repeat" description="LDL-receptor class B" evidence="14">
    <location>
        <begin position="495"/>
        <end position="538"/>
    </location>
</feature>
<dbReference type="InterPro" id="IPR036055">
    <property type="entry name" value="LDL_receptor-like_sf"/>
</dbReference>
<keyword evidence="2" id="KW-1003">Cell membrane</keyword>
<dbReference type="GO" id="GO:0016324">
    <property type="term" value="C:apical plasma membrane"/>
    <property type="evidence" value="ECO:0007669"/>
    <property type="project" value="TreeGrafter"/>
</dbReference>
<feature type="domain" description="EGF-like calcium-binding" evidence="16">
    <location>
        <begin position="324"/>
        <end position="363"/>
    </location>
</feature>
<feature type="transmembrane region" description="Helical" evidence="15">
    <location>
        <begin position="689"/>
        <end position="711"/>
    </location>
</feature>
<dbReference type="SUPFAM" id="SSF57196">
    <property type="entry name" value="EGF/Laminin"/>
    <property type="match status" value="2"/>
</dbReference>
<sequence length="760" mass="82450">MLLHSTQHQERALASRTWSVQISERIASQPFLTLNVLIANVTLRHCHAPLTADNGGQSMGYLSRILLLTQLLTLHHIWGIIGNTLPTCEQSQFKCRNGRCIPGLWVCDRDCEDGSDELCCREQTCPGFLCKDGGCVAQSALCDGTTDCRDGSDELEDTCGLRQCKKDEFACGSSQCVSLRFRCDGTDDCGDGSDEASCQNCTADFFLCERTGSCVARAKLCDGRPDCPDGQDEGADACPSGQPPVPHTCSSSEFSCGDGQCMPHSWRCDHSPDCADARDEDDCDQNECLVNNGGCSHLCVDQPMGFLCDCPAGMRLLHDSQCEEIDTCLDSDVCNQLCVHVNGTFSCDCHEGYLMSPRTGECKAKGDVAQLVLSSSEGVRRVNTAGMEYREMAAHLLGPGPMAALTANRTVYWARPGQGSIYRISMDGKPLEPVLLLKGHGAVLGLAVDWIHELLYWTNADTHSIYVARLDVSAQRLLIGGLAMPTGVAVEPLLGLLFWAEGGSSPRIERAGLDGEDRLPLITSAIWNPVAISLDMPRRLLYWVDSGMRTISRVGFDGQHRKTVVESNGYLDRPFGLAVFEGHVYWSEQATHSICSADKHNGSLFRVILPNIASPGGLVLIHPVLQPKGPAMCGNSGRVCLHECVPDLFSGTSSPSFTCIPPKGGSGDDDDDTVVSHTLPAPALSDTTYAGILSIIVVLSVLLAGVVVWWWREEFRPSRTLNHQDFSLKDSQDPLIQAPASGMEVCPVKDTLLKLDMDHF</sequence>
<evidence type="ECO:0000256" key="5">
    <source>
        <dbReference type="ARBA" id="ARBA00022692"/>
    </source>
</evidence>
<dbReference type="PANTHER" id="PTHR22722:SF14">
    <property type="entry name" value="MEGALIN, ISOFORM A"/>
    <property type="match status" value="1"/>
</dbReference>
<keyword evidence="19" id="KW-1185">Reference proteome</keyword>
<dbReference type="InterPro" id="IPR051221">
    <property type="entry name" value="LDLR-related"/>
</dbReference>
<evidence type="ECO:0000313" key="19">
    <source>
        <dbReference type="Proteomes" id="UP000314982"/>
    </source>
</evidence>
<dbReference type="Ensembl" id="ENSHHUT00000048289.1">
    <property type="protein sequence ID" value="ENSHHUP00000046577.1"/>
    <property type="gene ID" value="ENSHHUG00000028348.1"/>
</dbReference>
<evidence type="ECO:0000256" key="6">
    <source>
        <dbReference type="ARBA" id="ARBA00022729"/>
    </source>
</evidence>
<feature type="disulfide bond" evidence="13">
    <location>
        <begin position="88"/>
        <end position="100"/>
    </location>
</feature>
<dbReference type="GeneTree" id="ENSGT00940000165170"/>
<dbReference type="Pfam" id="PF14670">
    <property type="entry name" value="FXa_inhibition"/>
    <property type="match status" value="1"/>
</dbReference>
<dbReference type="SMART" id="SM00179">
    <property type="entry name" value="EGF_CA"/>
    <property type="match status" value="2"/>
</dbReference>
<dbReference type="PROSITE" id="PS51120">
    <property type="entry name" value="LDLRB"/>
    <property type="match status" value="2"/>
</dbReference>
<dbReference type="SUPFAM" id="SSF57424">
    <property type="entry name" value="LDL receptor-like module"/>
    <property type="match status" value="5"/>
</dbReference>
<dbReference type="InterPro" id="IPR000152">
    <property type="entry name" value="EGF-type_Asp/Asn_hydroxyl_site"/>
</dbReference>
<dbReference type="PROSITE" id="PS50068">
    <property type="entry name" value="LDLRA_2"/>
    <property type="match status" value="5"/>
</dbReference>
<dbReference type="PANTHER" id="PTHR22722">
    <property type="entry name" value="LOW-DENSITY LIPOPROTEIN RECEPTOR-RELATED PROTEIN 2-RELATED"/>
    <property type="match status" value="1"/>
</dbReference>
<dbReference type="Pfam" id="PF00058">
    <property type="entry name" value="Ldl_recept_b"/>
    <property type="match status" value="2"/>
</dbReference>
<evidence type="ECO:0000256" key="9">
    <source>
        <dbReference type="ARBA" id="ARBA00023136"/>
    </source>
</evidence>
<keyword evidence="3" id="KW-0245">EGF-like domain</keyword>
<feature type="repeat" description="LDL-receptor class B" evidence="14">
    <location>
        <begin position="539"/>
        <end position="583"/>
    </location>
</feature>
<dbReference type="Proteomes" id="UP000314982">
    <property type="component" value="Unassembled WGS sequence"/>
</dbReference>
<dbReference type="InterPro" id="IPR002172">
    <property type="entry name" value="LDrepeatLR_classA_rpt"/>
</dbReference>
<evidence type="ECO:0000256" key="10">
    <source>
        <dbReference type="ARBA" id="ARBA00023157"/>
    </source>
</evidence>
<dbReference type="GO" id="GO:0043235">
    <property type="term" value="C:receptor complex"/>
    <property type="evidence" value="ECO:0007669"/>
    <property type="project" value="TreeGrafter"/>
</dbReference>
<dbReference type="GO" id="GO:0006898">
    <property type="term" value="P:receptor-mediated endocytosis"/>
    <property type="evidence" value="ECO:0007669"/>
    <property type="project" value="TreeGrafter"/>
</dbReference>
<organism evidence="18 19">
    <name type="scientific">Hucho hucho</name>
    <name type="common">huchen</name>
    <dbReference type="NCBI Taxonomy" id="62062"/>
    <lineage>
        <taxon>Eukaryota</taxon>
        <taxon>Metazoa</taxon>
        <taxon>Chordata</taxon>
        <taxon>Craniata</taxon>
        <taxon>Vertebrata</taxon>
        <taxon>Euteleostomi</taxon>
        <taxon>Actinopterygii</taxon>
        <taxon>Neopterygii</taxon>
        <taxon>Teleostei</taxon>
        <taxon>Protacanthopterygii</taxon>
        <taxon>Salmoniformes</taxon>
        <taxon>Salmonidae</taxon>
        <taxon>Salmoninae</taxon>
        <taxon>Hucho</taxon>
    </lineage>
</organism>
<keyword evidence="7" id="KW-0677">Repeat</keyword>
<dbReference type="PROSITE" id="PS01209">
    <property type="entry name" value="LDLRA_1"/>
    <property type="match status" value="2"/>
</dbReference>
<dbReference type="STRING" id="62062.ENSHHUP00000046577"/>
<evidence type="ECO:0000256" key="3">
    <source>
        <dbReference type="ARBA" id="ARBA00022536"/>
    </source>
</evidence>
<comment type="subcellular location">
    <subcellularLocation>
        <location evidence="1">Cell membrane</location>
        <topology evidence="1">Single-pass type I membrane protein</topology>
    </subcellularLocation>
</comment>
<dbReference type="FunFam" id="2.120.10.30:FF:000241">
    <property type="entry name" value="Low-density lipoprotein receptor-related protein 6"/>
    <property type="match status" value="1"/>
</dbReference>
<dbReference type="AlphaFoldDB" id="A0A4W5N778"/>
<evidence type="ECO:0000256" key="11">
    <source>
        <dbReference type="ARBA" id="ARBA00023170"/>
    </source>
</evidence>
<reference evidence="19" key="1">
    <citation type="submission" date="2018-06" db="EMBL/GenBank/DDBJ databases">
        <title>Genome assembly of Danube salmon.</title>
        <authorList>
            <person name="Macqueen D.J."/>
            <person name="Gundappa M.K."/>
        </authorList>
    </citation>
    <scope>NUCLEOTIDE SEQUENCE [LARGE SCALE GENOMIC DNA]</scope>
</reference>
<keyword evidence="12" id="KW-0325">Glycoprotein</keyword>
<dbReference type="FunFam" id="2.10.25.10:FF:000009">
    <property type="entry name" value="Low-density lipoprotein receptor isoform 1"/>
    <property type="match status" value="1"/>
</dbReference>
<keyword evidence="8 15" id="KW-1133">Transmembrane helix</keyword>
<feature type="disulfide bond" evidence="13">
    <location>
        <begin position="171"/>
        <end position="189"/>
    </location>
</feature>
<reference evidence="18" key="3">
    <citation type="submission" date="2025-09" db="UniProtKB">
        <authorList>
            <consortium name="Ensembl"/>
        </authorList>
    </citation>
    <scope>IDENTIFICATION</scope>
</reference>
<dbReference type="PROSITE" id="PS00010">
    <property type="entry name" value="ASX_HYDROXYL"/>
    <property type="match status" value="1"/>
</dbReference>
<evidence type="ECO:0000256" key="13">
    <source>
        <dbReference type="PROSITE-ProRule" id="PRU00124"/>
    </source>
</evidence>
<evidence type="ECO:0008006" key="20">
    <source>
        <dbReference type="Google" id="ProtNLM"/>
    </source>
</evidence>
<feature type="disulfide bond" evidence="13">
    <location>
        <begin position="130"/>
        <end position="148"/>
    </location>
</feature>
<dbReference type="SMART" id="SM00135">
    <property type="entry name" value="LY"/>
    <property type="match status" value="5"/>
</dbReference>
<dbReference type="FunFam" id="4.10.400.10:FF:000034">
    <property type="entry name" value="Low-density lipoprotein receptor-related protein 2"/>
    <property type="match status" value="1"/>
</dbReference>
<comment type="caution">
    <text evidence="13">Lacks conserved residue(s) required for the propagation of feature annotation.</text>
</comment>
<evidence type="ECO:0000256" key="12">
    <source>
        <dbReference type="ARBA" id="ARBA00023180"/>
    </source>
</evidence>
<proteinExistence type="predicted"/>
<evidence type="ECO:0000256" key="4">
    <source>
        <dbReference type="ARBA" id="ARBA00022583"/>
    </source>
</evidence>
<evidence type="ECO:0000256" key="15">
    <source>
        <dbReference type="SAM" id="Phobius"/>
    </source>
</evidence>
<evidence type="ECO:0000259" key="16">
    <source>
        <dbReference type="SMART" id="SM00179"/>
    </source>
</evidence>
<dbReference type="Pfam" id="PF00057">
    <property type="entry name" value="Ldl_recept_a"/>
    <property type="match status" value="5"/>
</dbReference>
<feature type="domain" description="EGF-like" evidence="17">
    <location>
        <begin position="287"/>
        <end position="323"/>
    </location>
</feature>
<evidence type="ECO:0000256" key="2">
    <source>
        <dbReference type="ARBA" id="ARBA00022475"/>
    </source>
</evidence>
<keyword evidence="9 15" id="KW-0472">Membrane</keyword>
<dbReference type="SMART" id="SM00181">
    <property type="entry name" value="EGF"/>
    <property type="match status" value="2"/>
</dbReference>
<evidence type="ECO:0000256" key="7">
    <source>
        <dbReference type="ARBA" id="ARBA00022737"/>
    </source>
</evidence>
<dbReference type="GO" id="GO:0005509">
    <property type="term" value="F:calcium ion binding"/>
    <property type="evidence" value="ECO:0007669"/>
    <property type="project" value="InterPro"/>
</dbReference>
<feature type="disulfide bond" evidence="13">
    <location>
        <begin position="183"/>
        <end position="198"/>
    </location>
</feature>
<dbReference type="Gene3D" id="4.10.400.10">
    <property type="entry name" value="Low-density Lipoprotein Receptor"/>
    <property type="match status" value="5"/>
</dbReference>
<dbReference type="InterPro" id="IPR000742">
    <property type="entry name" value="EGF"/>
</dbReference>
<dbReference type="InterPro" id="IPR023415">
    <property type="entry name" value="LDLR_class-A_CS"/>
</dbReference>
<accession>A0A4W5N778</accession>
<evidence type="ECO:0000256" key="8">
    <source>
        <dbReference type="ARBA" id="ARBA00022989"/>
    </source>
</evidence>
<dbReference type="InterPro" id="IPR011042">
    <property type="entry name" value="6-blade_b-propeller_TolB-like"/>
</dbReference>
<feature type="domain" description="EGF-like calcium-binding" evidence="16">
    <location>
        <begin position="284"/>
        <end position="323"/>
    </location>
</feature>
<dbReference type="GO" id="GO:0042562">
    <property type="term" value="F:hormone binding"/>
    <property type="evidence" value="ECO:0007669"/>
    <property type="project" value="TreeGrafter"/>
</dbReference>
<dbReference type="SUPFAM" id="SSF63825">
    <property type="entry name" value="YWTD domain"/>
    <property type="match status" value="1"/>
</dbReference>
<dbReference type="Gene3D" id="2.120.10.30">
    <property type="entry name" value="TolB, C-terminal domain"/>
    <property type="match status" value="1"/>
</dbReference>
<evidence type="ECO:0000259" key="17">
    <source>
        <dbReference type="SMART" id="SM00181"/>
    </source>
</evidence>
<reference evidence="18" key="2">
    <citation type="submission" date="2025-08" db="UniProtKB">
        <authorList>
            <consortium name="Ensembl"/>
        </authorList>
    </citation>
    <scope>IDENTIFICATION</scope>
</reference>
<evidence type="ECO:0000313" key="18">
    <source>
        <dbReference type="Ensembl" id="ENSHHUP00000046577.1"/>
    </source>
</evidence>
<dbReference type="PRINTS" id="PR00261">
    <property type="entry name" value="LDLRECEPTOR"/>
</dbReference>
<dbReference type="InterPro" id="IPR001881">
    <property type="entry name" value="EGF-like_Ca-bd_dom"/>
</dbReference>
<evidence type="ECO:0000256" key="14">
    <source>
        <dbReference type="PROSITE-ProRule" id="PRU00461"/>
    </source>
</evidence>
<feature type="disulfide bond" evidence="13">
    <location>
        <begin position="164"/>
        <end position="176"/>
    </location>
</feature>
<dbReference type="CDD" id="cd00112">
    <property type="entry name" value="LDLa"/>
    <property type="match status" value="5"/>
</dbReference>
<feature type="disulfide bond" evidence="13">
    <location>
        <begin position="256"/>
        <end position="274"/>
    </location>
</feature>
<name>A0A4W5N778_9TELE</name>
<keyword evidence="6" id="KW-0732">Signal</keyword>